<protein>
    <recommendedName>
        <fullName evidence="4">DUF834 domain-containing protein</fullName>
    </recommendedName>
</protein>
<dbReference type="HOGENOM" id="CLU_2458527_0_0_1"/>
<evidence type="ECO:0000256" key="1">
    <source>
        <dbReference type="SAM" id="MobiDB-lite"/>
    </source>
</evidence>
<reference evidence="2" key="2">
    <citation type="submission" date="2018-05" db="EMBL/GenBank/DDBJ databases">
        <title>OmerRS3 (Oryza meridionalis Reference Sequence Version 3).</title>
        <authorList>
            <person name="Zhang J."/>
            <person name="Kudrna D."/>
            <person name="Lee S."/>
            <person name="Talag J."/>
            <person name="Welchert J."/>
            <person name="Wing R.A."/>
        </authorList>
    </citation>
    <scope>NUCLEOTIDE SEQUENCE [LARGE SCALE GENOMIC DNA]</scope>
    <source>
        <strain evidence="2">cv. OR44</strain>
    </source>
</reference>
<dbReference type="Proteomes" id="UP000008021">
    <property type="component" value="Chromosome 1"/>
</dbReference>
<name>A0A0E0CCU8_9ORYZ</name>
<evidence type="ECO:0000313" key="3">
    <source>
        <dbReference type="Proteomes" id="UP000008021"/>
    </source>
</evidence>
<evidence type="ECO:0000313" key="2">
    <source>
        <dbReference type="EnsemblPlants" id="OMERI01G40470.1"/>
    </source>
</evidence>
<proteinExistence type="predicted"/>
<dbReference type="AlphaFoldDB" id="A0A0E0CCU8"/>
<evidence type="ECO:0008006" key="4">
    <source>
        <dbReference type="Google" id="ProtNLM"/>
    </source>
</evidence>
<accession>A0A0E0CCU8</accession>
<dbReference type="EnsemblPlants" id="OMERI01G40470.1">
    <property type="protein sequence ID" value="OMERI01G40470.1"/>
    <property type="gene ID" value="OMERI01G40470"/>
</dbReference>
<feature type="compositionally biased region" description="Basic and acidic residues" evidence="1">
    <location>
        <begin position="1"/>
        <end position="18"/>
    </location>
</feature>
<keyword evidence="3" id="KW-1185">Reference proteome</keyword>
<organism evidence="2">
    <name type="scientific">Oryza meridionalis</name>
    <dbReference type="NCBI Taxonomy" id="40149"/>
    <lineage>
        <taxon>Eukaryota</taxon>
        <taxon>Viridiplantae</taxon>
        <taxon>Streptophyta</taxon>
        <taxon>Embryophyta</taxon>
        <taxon>Tracheophyta</taxon>
        <taxon>Spermatophyta</taxon>
        <taxon>Magnoliopsida</taxon>
        <taxon>Liliopsida</taxon>
        <taxon>Poales</taxon>
        <taxon>Poaceae</taxon>
        <taxon>BOP clade</taxon>
        <taxon>Oryzoideae</taxon>
        <taxon>Oryzeae</taxon>
        <taxon>Oryzinae</taxon>
        <taxon>Oryza</taxon>
    </lineage>
</organism>
<sequence>MSTSLRRESAGHGARRDMGVAQMRLTPAARTQTAPMTSGVEDAAAGDELRRGGRGRQRAPAWDVDGGGSCVVMAAAPATSSGVEDAAAG</sequence>
<feature type="region of interest" description="Disordered" evidence="1">
    <location>
        <begin position="1"/>
        <end position="62"/>
    </location>
</feature>
<reference evidence="2" key="1">
    <citation type="submission" date="2015-04" db="UniProtKB">
        <authorList>
            <consortium name="EnsemblPlants"/>
        </authorList>
    </citation>
    <scope>IDENTIFICATION</scope>
</reference>
<dbReference type="Gramene" id="OMERI01G40470.1">
    <property type="protein sequence ID" value="OMERI01G40470.1"/>
    <property type="gene ID" value="OMERI01G40470"/>
</dbReference>